<dbReference type="GO" id="GO:0005576">
    <property type="term" value="C:extracellular region"/>
    <property type="evidence" value="ECO:0007669"/>
    <property type="project" value="UniProtKB-SubCell"/>
</dbReference>
<dbReference type="GO" id="GO:0008233">
    <property type="term" value="F:peptidase activity"/>
    <property type="evidence" value="ECO:0007669"/>
    <property type="project" value="UniProtKB-KW"/>
</dbReference>
<dbReference type="GO" id="GO:0006508">
    <property type="term" value="P:proteolysis"/>
    <property type="evidence" value="ECO:0007669"/>
    <property type="project" value="UniProtKB-KW"/>
</dbReference>
<evidence type="ECO:0000313" key="5">
    <source>
        <dbReference type="Proteomes" id="UP000265520"/>
    </source>
</evidence>
<accession>A0A392PEH3</accession>
<keyword evidence="4" id="KW-0645">Protease</keyword>
<dbReference type="Gene3D" id="3.50.30.30">
    <property type="match status" value="1"/>
</dbReference>
<dbReference type="AlphaFoldDB" id="A0A392PEH3"/>
<keyword evidence="3" id="KW-0732">Signal</keyword>
<dbReference type="CDD" id="cd02120">
    <property type="entry name" value="PA_subtilisin_like"/>
    <property type="match status" value="1"/>
</dbReference>
<name>A0A392PEH3_9FABA</name>
<protein>
    <submittedName>
        <fullName evidence="4">Subtilisin-like protease-like</fullName>
    </submittedName>
</protein>
<dbReference type="EMBL" id="LXQA010075291">
    <property type="protein sequence ID" value="MCI10184.1"/>
    <property type="molecule type" value="Genomic_DNA"/>
</dbReference>
<evidence type="ECO:0000256" key="2">
    <source>
        <dbReference type="ARBA" id="ARBA00011073"/>
    </source>
</evidence>
<reference evidence="4 5" key="1">
    <citation type="journal article" date="2018" name="Front. Plant Sci.">
        <title>Red Clover (Trifolium pratense) and Zigzag Clover (T. medium) - A Picture of Genomic Similarities and Differences.</title>
        <authorList>
            <person name="Dluhosova J."/>
            <person name="Istvanek J."/>
            <person name="Nedelnik J."/>
            <person name="Repkova J."/>
        </authorList>
    </citation>
    <scope>NUCLEOTIDE SEQUENCE [LARGE SCALE GENOMIC DNA]</scope>
    <source>
        <strain evidence="5">cv. 10/8</strain>
        <tissue evidence="4">Leaf</tissue>
    </source>
</reference>
<evidence type="ECO:0000313" key="4">
    <source>
        <dbReference type="EMBL" id="MCI10184.1"/>
    </source>
</evidence>
<keyword evidence="5" id="KW-1185">Reference proteome</keyword>
<evidence type="ECO:0000256" key="1">
    <source>
        <dbReference type="ARBA" id="ARBA00004613"/>
    </source>
</evidence>
<dbReference type="InterPro" id="IPR045051">
    <property type="entry name" value="SBT"/>
</dbReference>
<organism evidence="4 5">
    <name type="scientific">Trifolium medium</name>
    <dbReference type="NCBI Taxonomy" id="97028"/>
    <lineage>
        <taxon>Eukaryota</taxon>
        <taxon>Viridiplantae</taxon>
        <taxon>Streptophyta</taxon>
        <taxon>Embryophyta</taxon>
        <taxon>Tracheophyta</taxon>
        <taxon>Spermatophyta</taxon>
        <taxon>Magnoliopsida</taxon>
        <taxon>eudicotyledons</taxon>
        <taxon>Gunneridae</taxon>
        <taxon>Pentapetalae</taxon>
        <taxon>rosids</taxon>
        <taxon>fabids</taxon>
        <taxon>Fabales</taxon>
        <taxon>Fabaceae</taxon>
        <taxon>Papilionoideae</taxon>
        <taxon>50 kb inversion clade</taxon>
        <taxon>NPAAA clade</taxon>
        <taxon>Hologalegina</taxon>
        <taxon>IRL clade</taxon>
        <taxon>Trifolieae</taxon>
        <taxon>Trifolium</taxon>
    </lineage>
</organism>
<feature type="non-terminal residue" evidence="4">
    <location>
        <position position="1"/>
    </location>
</feature>
<sequence>QRSVTNDAPWILTVGATTIDRGLQSNIVLGNKKVVKGEAINFSPLSKSADYPLITGESAKATTADLADARQCHLDALDKKKVNGSIVICDGTNDVDYSTTDKIGVVQDLGGLGLVHITNNEGAVADNYGDFPATIVRPKDDATILQYVNSTR</sequence>
<proteinExistence type="inferred from homology"/>
<comment type="subcellular location">
    <subcellularLocation>
        <location evidence="1">Secreted</location>
    </subcellularLocation>
</comment>
<dbReference type="PANTHER" id="PTHR10795">
    <property type="entry name" value="PROPROTEIN CONVERTASE SUBTILISIN/KEXIN"/>
    <property type="match status" value="1"/>
</dbReference>
<comment type="caution">
    <text evidence="4">The sequence shown here is derived from an EMBL/GenBank/DDBJ whole genome shotgun (WGS) entry which is preliminary data.</text>
</comment>
<dbReference type="Proteomes" id="UP000265520">
    <property type="component" value="Unassembled WGS sequence"/>
</dbReference>
<evidence type="ECO:0000256" key="3">
    <source>
        <dbReference type="ARBA" id="ARBA00022729"/>
    </source>
</evidence>
<keyword evidence="4" id="KW-0378">Hydrolase</keyword>
<comment type="similarity">
    <text evidence="2">Belongs to the peptidase S8 family.</text>
</comment>